<name>M5RL14_9BACT</name>
<accession>M5RL14</accession>
<gene>
    <name evidence="1" type="ORF">RMSM_07009</name>
</gene>
<comment type="caution">
    <text evidence="1">The sequence shown here is derived from an EMBL/GenBank/DDBJ whole genome shotgun (WGS) entry which is preliminary data.</text>
</comment>
<dbReference type="EMBL" id="ANOG01001001">
    <property type="protein sequence ID" value="EMI16067.1"/>
    <property type="molecule type" value="Genomic_DNA"/>
</dbReference>
<keyword evidence="2" id="KW-1185">Reference proteome</keyword>
<protein>
    <submittedName>
        <fullName evidence="1">Uncharacterized protein</fullName>
    </submittedName>
</protein>
<sequence length="60" mass="6181">MSNGSIFTSIVCQTGVRSIAAQGVRFILVSSVVSLFGSCLAGSQESFGNIPLVKTANCLN</sequence>
<evidence type="ECO:0000313" key="2">
    <source>
        <dbReference type="Proteomes" id="UP000011991"/>
    </source>
</evidence>
<dbReference type="Proteomes" id="UP000011991">
    <property type="component" value="Unassembled WGS sequence"/>
</dbReference>
<organism evidence="1 2">
    <name type="scientific">Rhodopirellula maiorica SM1</name>
    <dbReference type="NCBI Taxonomy" id="1265738"/>
    <lineage>
        <taxon>Bacteria</taxon>
        <taxon>Pseudomonadati</taxon>
        <taxon>Planctomycetota</taxon>
        <taxon>Planctomycetia</taxon>
        <taxon>Pirellulales</taxon>
        <taxon>Pirellulaceae</taxon>
        <taxon>Novipirellula</taxon>
    </lineage>
</organism>
<proteinExistence type="predicted"/>
<reference evidence="1 2" key="1">
    <citation type="journal article" date="2013" name="Mar. Genomics">
        <title>Expression of sulfatases in Rhodopirellula baltica and the diversity of sulfatases in the genus Rhodopirellula.</title>
        <authorList>
            <person name="Wegner C.E."/>
            <person name="Richter-Heitmann T."/>
            <person name="Klindworth A."/>
            <person name="Klockow C."/>
            <person name="Richter M."/>
            <person name="Achstetter T."/>
            <person name="Glockner F.O."/>
            <person name="Harder J."/>
        </authorList>
    </citation>
    <scope>NUCLEOTIDE SEQUENCE [LARGE SCALE GENOMIC DNA]</scope>
    <source>
        <strain evidence="1 2">SM1</strain>
    </source>
</reference>
<evidence type="ECO:0000313" key="1">
    <source>
        <dbReference type="EMBL" id="EMI16067.1"/>
    </source>
</evidence>
<dbReference type="AlphaFoldDB" id="M5RL14"/>